<proteinExistence type="predicted"/>
<feature type="chain" id="PRO_5025464220" evidence="1">
    <location>
        <begin position="20"/>
        <end position="758"/>
    </location>
</feature>
<dbReference type="EMBL" id="CAAHFG010000001">
    <property type="protein sequence ID" value="VGO13216.1"/>
    <property type="molecule type" value="Genomic_DNA"/>
</dbReference>
<accession>A0A6C2U1G0</accession>
<gene>
    <name evidence="2" type="ORF">PDESU_01770</name>
</gene>
<sequence>MKKTTGMILALGMLSATYGAVTIDLVGDGTGYDLLGNGAGNEAHAYRSTGVAKTFDVDGDDAYGTEGLMVFGDGGAEINNQLFTKRTQVGAGWATFAQGANFISVAQGYGQGPMDNPTNAISADVADWGTVGAMVSAATGGAGTWGEMVTFTFDAGAPQQFRIGLFAGTQAQSNGRWDPTGLRISSGGVTNAVTGLENNTPYGAPNWVFFDIDLNGETSGTFTIEGQKRLATQGPSLAGITFDTVVAAPGASLALNPASLSLDLYAPDTSVDGAITATYMAGAVTSNDITIVSALAGAGFSASITDPILGNSDTEEEITVTFDNTGIGLANGESTNSTLVVVWSEAGSGVSNTSSVPLSVTYINEPNSFELTPASLSLTLNSPDTSTNGTIVASYIEGTIPANIEIVSVVVTNGFSVDPASFVLGAGNTDEDILVTYTNTGALVNHGDTADSVVVVTWTQAGSGVTNTANGSVDVFYYSPTISTTVIAGYDFDDGTGTATTNVTVQDANVTASGFGVGTGIVSVVNVDNGNSYYSELDAEYNLFGTANGFEFGGASSALGYTLMNNADNLPLAITNADYMVFTVTPTNGYAMDLISFTFRSRVNQLASSAERWALFSSVGGFANGAEIATGQTTDIQTWDGDSCRNVVDLSAAEFKELDGAVEFRLYIYGGSDGFSSATLFDKVIVNGDVYGLALPPISGVTVSDGALIMSWDDGRAYNVLTNVNLAYGEWGVSETGVSSPVTNAIGSESQLFYKLGK</sequence>
<evidence type="ECO:0000313" key="3">
    <source>
        <dbReference type="Proteomes" id="UP000366872"/>
    </source>
</evidence>
<keyword evidence="1" id="KW-0732">Signal</keyword>
<protein>
    <submittedName>
        <fullName evidence="2">Uncharacterized protein</fullName>
    </submittedName>
</protein>
<feature type="signal peptide" evidence="1">
    <location>
        <begin position="1"/>
        <end position="19"/>
    </location>
</feature>
<dbReference type="RefSeq" id="WP_136078805.1">
    <property type="nucleotide sequence ID" value="NZ_CAAHFG010000001.1"/>
</dbReference>
<dbReference type="AlphaFoldDB" id="A0A6C2U1G0"/>
<keyword evidence="3" id="KW-1185">Reference proteome</keyword>
<evidence type="ECO:0000256" key="1">
    <source>
        <dbReference type="SAM" id="SignalP"/>
    </source>
</evidence>
<evidence type="ECO:0000313" key="2">
    <source>
        <dbReference type="EMBL" id="VGO13216.1"/>
    </source>
</evidence>
<reference evidence="2 3" key="1">
    <citation type="submission" date="2019-04" db="EMBL/GenBank/DDBJ databases">
        <authorList>
            <person name="Van Vliet M D."/>
        </authorList>
    </citation>
    <scope>NUCLEOTIDE SEQUENCE [LARGE SCALE GENOMIC DNA]</scope>
    <source>
        <strain evidence="2 3">F1</strain>
    </source>
</reference>
<name>A0A6C2U1G0_PONDE</name>
<dbReference type="Proteomes" id="UP000366872">
    <property type="component" value="Unassembled WGS sequence"/>
</dbReference>
<organism evidence="2 3">
    <name type="scientific">Pontiella desulfatans</name>
    <dbReference type="NCBI Taxonomy" id="2750659"/>
    <lineage>
        <taxon>Bacteria</taxon>
        <taxon>Pseudomonadati</taxon>
        <taxon>Kiritimatiellota</taxon>
        <taxon>Kiritimatiellia</taxon>
        <taxon>Kiritimatiellales</taxon>
        <taxon>Pontiellaceae</taxon>
        <taxon>Pontiella</taxon>
    </lineage>
</organism>